<dbReference type="Gene3D" id="1.10.10.10">
    <property type="entry name" value="Winged helix-like DNA-binding domain superfamily/Winged helix DNA-binding domain"/>
    <property type="match status" value="1"/>
</dbReference>
<dbReference type="PRINTS" id="PR00039">
    <property type="entry name" value="HTHLYSR"/>
</dbReference>
<dbReference type="PROSITE" id="PS50931">
    <property type="entry name" value="HTH_LYSR"/>
    <property type="match status" value="1"/>
</dbReference>
<evidence type="ECO:0000313" key="7">
    <source>
        <dbReference type="Proteomes" id="UP001139971"/>
    </source>
</evidence>
<dbReference type="PANTHER" id="PTHR30346">
    <property type="entry name" value="TRANSCRIPTIONAL DUAL REGULATOR HCAR-RELATED"/>
    <property type="match status" value="1"/>
</dbReference>
<evidence type="ECO:0000256" key="4">
    <source>
        <dbReference type="ARBA" id="ARBA00023163"/>
    </source>
</evidence>
<dbReference type="GO" id="GO:0032993">
    <property type="term" value="C:protein-DNA complex"/>
    <property type="evidence" value="ECO:0007669"/>
    <property type="project" value="TreeGrafter"/>
</dbReference>
<sequence>MNLDAVLAFAAFADRMNLSAAATDLHISQPALHSKLRKLGEQLGVPLYVRVGRRLELTAQGEEVARFGREIATQTRLFGEQLRDGGGSELSFAAGDGAYLYLLRPALRRFLAEGGTRLRLLTRDRDGALDAVRSGRAQLGVAPLQSVPSDVEARVLTTVGQMLVVRNDHPLARRRRLKLRDLAHCALIVPPEERPHRQLLARLLGAAGVPWTVAVEATGWDLMLSFVELGAGAAVVNGYCRLPRGLRGLPITELPVLRYHVFHRRGLKPAGDLARLARTLHAHADDWRERAG</sequence>
<dbReference type="InterPro" id="IPR000847">
    <property type="entry name" value="LysR_HTH_N"/>
</dbReference>
<reference evidence="6" key="1">
    <citation type="submission" date="2023-02" db="EMBL/GenBank/DDBJ databases">
        <title>Tahibacter soli sp. nov. isolated from soil.</title>
        <authorList>
            <person name="Baek J.H."/>
            <person name="Lee J.K."/>
            <person name="Choi D.G."/>
            <person name="Jeon C.O."/>
        </authorList>
    </citation>
    <scope>NUCLEOTIDE SEQUENCE</scope>
    <source>
        <strain evidence="6">BL</strain>
    </source>
</reference>
<keyword evidence="7" id="KW-1185">Reference proteome</keyword>
<proteinExistence type="inferred from homology"/>
<evidence type="ECO:0000259" key="5">
    <source>
        <dbReference type="PROSITE" id="PS50931"/>
    </source>
</evidence>
<dbReference type="InterPro" id="IPR036390">
    <property type="entry name" value="WH_DNA-bd_sf"/>
</dbReference>
<dbReference type="CDD" id="cd05466">
    <property type="entry name" value="PBP2_LTTR_substrate"/>
    <property type="match status" value="1"/>
</dbReference>
<evidence type="ECO:0000313" key="6">
    <source>
        <dbReference type="EMBL" id="MDC8016259.1"/>
    </source>
</evidence>
<keyword evidence="3" id="KW-0238">DNA-binding</keyword>
<accession>A0A9X4BNC8</accession>
<comment type="caution">
    <text evidence="6">The sequence shown here is derived from an EMBL/GenBank/DDBJ whole genome shotgun (WGS) entry which is preliminary data.</text>
</comment>
<dbReference type="AlphaFoldDB" id="A0A9X4BNC8"/>
<dbReference type="GO" id="GO:0003677">
    <property type="term" value="F:DNA binding"/>
    <property type="evidence" value="ECO:0007669"/>
    <property type="project" value="UniProtKB-KW"/>
</dbReference>
<organism evidence="6 7">
    <name type="scientific">Tahibacter soli</name>
    <dbReference type="NCBI Taxonomy" id="2983605"/>
    <lineage>
        <taxon>Bacteria</taxon>
        <taxon>Pseudomonadati</taxon>
        <taxon>Pseudomonadota</taxon>
        <taxon>Gammaproteobacteria</taxon>
        <taxon>Lysobacterales</taxon>
        <taxon>Rhodanobacteraceae</taxon>
        <taxon>Tahibacter</taxon>
    </lineage>
</organism>
<dbReference type="InterPro" id="IPR036388">
    <property type="entry name" value="WH-like_DNA-bd_sf"/>
</dbReference>
<dbReference type="GO" id="GO:0003700">
    <property type="term" value="F:DNA-binding transcription factor activity"/>
    <property type="evidence" value="ECO:0007669"/>
    <property type="project" value="InterPro"/>
</dbReference>
<dbReference type="InterPro" id="IPR005119">
    <property type="entry name" value="LysR_subst-bd"/>
</dbReference>
<dbReference type="Gene3D" id="3.40.190.290">
    <property type="match status" value="1"/>
</dbReference>
<dbReference type="SUPFAM" id="SSF46785">
    <property type="entry name" value="Winged helix' DNA-binding domain"/>
    <property type="match status" value="1"/>
</dbReference>
<dbReference type="EMBL" id="JAOVZO020000023">
    <property type="protein sequence ID" value="MDC8016259.1"/>
    <property type="molecule type" value="Genomic_DNA"/>
</dbReference>
<evidence type="ECO:0000256" key="3">
    <source>
        <dbReference type="ARBA" id="ARBA00023125"/>
    </source>
</evidence>
<protein>
    <submittedName>
        <fullName evidence="6">LysR family transcriptional regulator</fullName>
    </submittedName>
</protein>
<dbReference type="Proteomes" id="UP001139971">
    <property type="component" value="Unassembled WGS sequence"/>
</dbReference>
<dbReference type="Pfam" id="PF00126">
    <property type="entry name" value="HTH_1"/>
    <property type="match status" value="1"/>
</dbReference>
<dbReference type="PANTHER" id="PTHR30346:SF29">
    <property type="entry name" value="LYSR SUBSTRATE-BINDING"/>
    <property type="match status" value="1"/>
</dbReference>
<dbReference type="SUPFAM" id="SSF53850">
    <property type="entry name" value="Periplasmic binding protein-like II"/>
    <property type="match status" value="1"/>
</dbReference>
<comment type="similarity">
    <text evidence="1">Belongs to the LysR transcriptional regulatory family.</text>
</comment>
<gene>
    <name evidence="6" type="ORF">OD750_027340</name>
</gene>
<dbReference type="Pfam" id="PF03466">
    <property type="entry name" value="LysR_substrate"/>
    <property type="match status" value="1"/>
</dbReference>
<evidence type="ECO:0000256" key="2">
    <source>
        <dbReference type="ARBA" id="ARBA00023015"/>
    </source>
</evidence>
<dbReference type="RefSeq" id="WP_263542462.1">
    <property type="nucleotide sequence ID" value="NZ_JAOVZO020000023.1"/>
</dbReference>
<feature type="domain" description="HTH lysR-type" evidence="5">
    <location>
        <begin position="1"/>
        <end position="58"/>
    </location>
</feature>
<keyword evidence="4" id="KW-0804">Transcription</keyword>
<evidence type="ECO:0000256" key="1">
    <source>
        <dbReference type="ARBA" id="ARBA00009437"/>
    </source>
</evidence>
<name>A0A9X4BNC8_9GAMM</name>
<keyword evidence="2" id="KW-0805">Transcription regulation</keyword>